<dbReference type="SUPFAM" id="SSF56672">
    <property type="entry name" value="DNA/RNA polymerases"/>
    <property type="match status" value="1"/>
</dbReference>
<evidence type="ECO:0000259" key="3">
    <source>
        <dbReference type="Pfam" id="PF03732"/>
    </source>
</evidence>
<keyword evidence="4" id="KW-1185">Reference proteome</keyword>
<dbReference type="CDD" id="cd00303">
    <property type="entry name" value="retropepsin_like"/>
    <property type="match status" value="1"/>
</dbReference>
<sequence length="567" mass="63546">MAAYHMHGDALIWYKGAWDSGQFTNWETFTCILQIRFGPTTYDDPMEALTRLKQTSTVSVYQTQFEALVNRINGLSDAHKLSCFISGLKDDVRLLLKMFNPTSLIGAFGLAKIQEEYLISARKGMRPGGDRSIFPTATKTSYGDQSTEGSSKWTKPFQPTRRIFSTEWDEKRKKGLCYHCDEKWHSNHVCKKTKIYLLQGCETLEEDQPERDDEGRKLEENSVLVTHVEGNPEISLNAIAGTPSPSMMRVKGTVSGEPVVVLVDSGSSHSFLDATIAKRAKLNINQSTKLAVRVANGAIIHSEGHCDVVPLKMQGTQFCPSLYILELGGCDIVLGVNWLVTLGPIVWDFSKLSMQFANGEHMVELRGLEPKPISLEGSSKAMLSSMSKGRGFLLQIQMESKVDSVVVQNNEVSELLTHFQGVFEEPNGLPPIRDHDHKIVLKEGTPPISNRPYRYPYYQKTEIEKIVAELLKTGVIRPSFSPFSSPVLLVRKADGSWCMCVDYRALNQHTIKDKFPIPVIDELLDELGGARVFSKLDLRSGYHQIRVVPEDIEKLLLELTKGTMSSW</sequence>
<dbReference type="PANTHER" id="PTHR15503:SF22">
    <property type="entry name" value="TRANSPOSON TY3-I GAG POLYPROTEIN"/>
    <property type="match status" value="1"/>
</dbReference>
<name>A0A2I4HIL6_JUGRE</name>
<feature type="domain" description="Retrotransposon gag" evidence="3">
    <location>
        <begin position="1"/>
        <end position="89"/>
    </location>
</feature>
<dbReference type="InterPro" id="IPR043128">
    <property type="entry name" value="Rev_trsase/Diguanyl_cyclase"/>
</dbReference>
<dbReference type="Gene3D" id="3.10.10.10">
    <property type="entry name" value="HIV Type 1 Reverse Transcriptase, subunit A, domain 1"/>
    <property type="match status" value="1"/>
</dbReference>
<dbReference type="CDD" id="cd01647">
    <property type="entry name" value="RT_LTR"/>
    <property type="match status" value="1"/>
</dbReference>
<protein>
    <submittedName>
        <fullName evidence="5">Uncharacterized protein LOC109018193</fullName>
    </submittedName>
</protein>
<dbReference type="InterPro" id="IPR005162">
    <property type="entry name" value="Retrotrans_gag_dom"/>
</dbReference>
<dbReference type="AlphaFoldDB" id="A0A2I4HIL6"/>
<reference evidence="5" key="1">
    <citation type="submission" date="2025-08" db="UniProtKB">
        <authorList>
            <consortium name="RefSeq"/>
        </authorList>
    </citation>
    <scope>IDENTIFICATION</scope>
    <source>
        <tissue evidence="5">Leaves</tissue>
    </source>
</reference>
<dbReference type="Gene3D" id="2.40.70.10">
    <property type="entry name" value="Acid Proteases"/>
    <property type="match status" value="1"/>
</dbReference>
<dbReference type="KEGG" id="jre:109018193"/>
<dbReference type="Gene3D" id="3.30.70.270">
    <property type="match status" value="1"/>
</dbReference>
<proteinExistence type="predicted"/>
<dbReference type="Proteomes" id="UP000235220">
    <property type="component" value="Chromosome 11"/>
</dbReference>
<feature type="domain" description="Reverse transcriptase" evidence="2">
    <location>
        <begin position="490"/>
        <end position="553"/>
    </location>
</feature>
<feature type="region of interest" description="Disordered" evidence="1">
    <location>
        <begin position="129"/>
        <end position="156"/>
    </location>
</feature>
<accession>A0A2I4HIL6</accession>
<evidence type="ECO:0000313" key="5">
    <source>
        <dbReference type="RefSeq" id="XP_018855912.1"/>
    </source>
</evidence>
<evidence type="ECO:0000259" key="2">
    <source>
        <dbReference type="Pfam" id="PF00078"/>
    </source>
</evidence>
<dbReference type="InterPro" id="IPR043502">
    <property type="entry name" value="DNA/RNA_pol_sf"/>
</dbReference>
<dbReference type="Gramene" id="Jr11_11640_p1">
    <property type="protein sequence ID" value="cds.Jr11_11640_p1"/>
    <property type="gene ID" value="Jr11_11640"/>
</dbReference>
<dbReference type="Pfam" id="PF00078">
    <property type="entry name" value="RVT_1"/>
    <property type="match status" value="1"/>
</dbReference>
<dbReference type="GeneID" id="109018193"/>
<evidence type="ECO:0000256" key="1">
    <source>
        <dbReference type="SAM" id="MobiDB-lite"/>
    </source>
</evidence>
<dbReference type="PANTHER" id="PTHR15503">
    <property type="entry name" value="LDOC1 RELATED"/>
    <property type="match status" value="1"/>
</dbReference>
<dbReference type="InterPro" id="IPR032567">
    <property type="entry name" value="RTL1-rel"/>
</dbReference>
<gene>
    <name evidence="5" type="primary">LOC109018193</name>
</gene>
<dbReference type="Pfam" id="PF08284">
    <property type="entry name" value="RVP_2"/>
    <property type="match status" value="1"/>
</dbReference>
<dbReference type="OrthoDB" id="1194039at2759"/>
<evidence type="ECO:0000313" key="4">
    <source>
        <dbReference type="Proteomes" id="UP000235220"/>
    </source>
</evidence>
<feature type="compositionally biased region" description="Polar residues" evidence="1">
    <location>
        <begin position="135"/>
        <end position="153"/>
    </location>
</feature>
<dbReference type="RefSeq" id="XP_018855912.1">
    <property type="nucleotide sequence ID" value="XM_019000367.1"/>
</dbReference>
<organism evidence="4 5">
    <name type="scientific">Juglans regia</name>
    <name type="common">English walnut</name>
    <dbReference type="NCBI Taxonomy" id="51240"/>
    <lineage>
        <taxon>Eukaryota</taxon>
        <taxon>Viridiplantae</taxon>
        <taxon>Streptophyta</taxon>
        <taxon>Embryophyta</taxon>
        <taxon>Tracheophyta</taxon>
        <taxon>Spermatophyta</taxon>
        <taxon>Magnoliopsida</taxon>
        <taxon>eudicotyledons</taxon>
        <taxon>Gunneridae</taxon>
        <taxon>Pentapetalae</taxon>
        <taxon>rosids</taxon>
        <taxon>fabids</taxon>
        <taxon>Fagales</taxon>
        <taxon>Juglandaceae</taxon>
        <taxon>Juglans</taxon>
    </lineage>
</organism>
<dbReference type="SUPFAM" id="SSF50630">
    <property type="entry name" value="Acid proteases"/>
    <property type="match status" value="1"/>
</dbReference>
<dbReference type="InterPro" id="IPR021109">
    <property type="entry name" value="Peptidase_aspartic_dom_sf"/>
</dbReference>
<dbReference type="InterPro" id="IPR000477">
    <property type="entry name" value="RT_dom"/>
</dbReference>
<dbReference type="Pfam" id="PF03732">
    <property type="entry name" value="Retrotrans_gag"/>
    <property type="match status" value="1"/>
</dbReference>